<dbReference type="Proteomes" id="UP001196413">
    <property type="component" value="Unassembled WGS sequence"/>
</dbReference>
<sequence>MQIRQNFVAASTRSFVVTGFTLPAAMVYTNMATISSQHPGIAGSRDGVRAFVSRIVMQIVFDVLESDGRRALLPGAVISSILGQLNVTIIYEPMQCQKVFSSGQLGEDADMMKENCIIVDNTVTRICTRPMMAQGGQMMCMMHLAPIPPQHLTIGGAISTTNIIMANWSRTMWQNVINRAVRMLASGPFRLHFASASAVVSGN</sequence>
<comment type="caution">
    <text evidence="1">The sequence shown here is derived from an EMBL/GenBank/DDBJ whole genome shotgun (WGS) entry which is preliminary data.</text>
</comment>
<evidence type="ECO:0000313" key="1">
    <source>
        <dbReference type="EMBL" id="KAJ1359883.1"/>
    </source>
</evidence>
<name>A0AAD5MQA4_PARTN</name>
<dbReference type="AlphaFoldDB" id="A0AAD5MQA4"/>
<proteinExistence type="predicted"/>
<protein>
    <submittedName>
        <fullName evidence="1">Uncharacterized protein</fullName>
    </submittedName>
</protein>
<evidence type="ECO:0000313" key="2">
    <source>
        <dbReference type="Proteomes" id="UP001196413"/>
    </source>
</evidence>
<reference evidence="1" key="1">
    <citation type="submission" date="2021-06" db="EMBL/GenBank/DDBJ databases">
        <title>Parelaphostrongylus tenuis whole genome reference sequence.</title>
        <authorList>
            <person name="Garwood T.J."/>
            <person name="Larsen P.A."/>
            <person name="Fountain-Jones N.M."/>
            <person name="Garbe J.R."/>
            <person name="Macchietto M.G."/>
            <person name="Kania S.A."/>
            <person name="Gerhold R.W."/>
            <person name="Richards J.E."/>
            <person name="Wolf T.M."/>
        </authorList>
    </citation>
    <scope>NUCLEOTIDE SEQUENCE</scope>
    <source>
        <strain evidence="1">MNPRO001-30</strain>
        <tissue evidence="1">Meninges</tissue>
    </source>
</reference>
<accession>A0AAD5MQA4</accession>
<keyword evidence="2" id="KW-1185">Reference proteome</keyword>
<dbReference type="EMBL" id="JAHQIW010003721">
    <property type="protein sequence ID" value="KAJ1359883.1"/>
    <property type="molecule type" value="Genomic_DNA"/>
</dbReference>
<organism evidence="1 2">
    <name type="scientific">Parelaphostrongylus tenuis</name>
    <name type="common">Meningeal worm</name>
    <dbReference type="NCBI Taxonomy" id="148309"/>
    <lineage>
        <taxon>Eukaryota</taxon>
        <taxon>Metazoa</taxon>
        <taxon>Ecdysozoa</taxon>
        <taxon>Nematoda</taxon>
        <taxon>Chromadorea</taxon>
        <taxon>Rhabditida</taxon>
        <taxon>Rhabditina</taxon>
        <taxon>Rhabditomorpha</taxon>
        <taxon>Strongyloidea</taxon>
        <taxon>Metastrongylidae</taxon>
        <taxon>Parelaphostrongylus</taxon>
    </lineage>
</organism>
<gene>
    <name evidence="1" type="ORF">KIN20_018704</name>
</gene>